<evidence type="ECO:0000313" key="1">
    <source>
        <dbReference type="EMBL" id="MCY9596919.1"/>
    </source>
</evidence>
<accession>A0A410WZA7</accession>
<gene>
    <name evidence="1" type="ORF">M5X16_14160</name>
    <name evidence="2" type="ORF">PC41400_19750</name>
</gene>
<dbReference type="OrthoDB" id="2738731at2"/>
<dbReference type="Pfam" id="PF11337">
    <property type="entry name" value="DUF3139"/>
    <property type="match status" value="1"/>
</dbReference>
<dbReference type="EMBL" id="CP026520">
    <property type="protein sequence ID" value="QAV19768.1"/>
    <property type="molecule type" value="Genomic_DNA"/>
</dbReference>
<reference evidence="2 3" key="1">
    <citation type="submission" date="2018-01" db="EMBL/GenBank/DDBJ databases">
        <title>The whole genome sequencing and assembly of Paenibacillus chitinolyticus KCCM 41400 strain.</title>
        <authorList>
            <person name="Kim J.-Y."/>
            <person name="Park M.-K."/>
            <person name="Lee Y.-J."/>
            <person name="Yi H."/>
            <person name="Bahn Y.-S."/>
            <person name="Kim J.F."/>
            <person name="Lee D.-W."/>
        </authorList>
    </citation>
    <scope>NUCLEOTIDE SEQUENCE [LARGE SCALE GENOMIC DNA]</scope>
    <source>
        <strain evidence="2 3">KCCM 41400</strain>
    </source>
</reference>
<proteinExistence type="predicted"/>
<evidence type="ECO:0000313" key="4">
    <source>
        <dbReference type="Proteomes" id="UP001527202"/>
    </source>
</evidence>
<dbReference type="Proteomes" id="UP001527202">
    <property type="component" value="Unassembled WGS sequence"/>
</dbReference>
<name>A0A410WZA7_9BACL</name>
<dbReference type="Proteomes" id="UP000288943">
    <property type="component" value="Chromosome"/>
</dbReference>
<dbReference type="GeneID" id="95377031"/>
<dbReference type="KEGG" id="pchi:PC41400_19750"/>
<dbReference type="InterPro" id="IPR021486">
    <property type="entry name" value="DUF3139"/>
</dbReference>
<sequence length="118" mass="13595">MRNISRGKIIALSIVLIVLLAPFVYVQGNKIVYAERVKSYLIHEKSYKEEELASVKGVWGMKLPSFYTVVVFKDEPGVDYVYFSHNDVLQFDQRITPKGVEMGTMPEKLKHTEKRKEG</sequence>
<evidence type="ECO:0000313" key="3">
    <source>
        <dbReference type="Proteomes" id="UP000288943"/>
    </source>
</evidence>
<dbReference type="RefSeq" id="WP_042227104.1">
    <property type="nucleotide sequence ID" value="NZ_CP026520.1"/>
</dbReference>
<dbReference type="AlphaFoldDB" id="A0A410WZA7"/>
<dbReference type="EMBL" id="JAMDMJ010000015">
    <property type="protein sequence ID" value="MCY9596919.1"/>
    <property type="molecule type" value="Genomic_DNA"/>
</dbReference>
<reference evidence="1 4" key="2">
    <citation type="submission" date="2022-05" db="EMBL/GenBank/DDBJ databases">
        <title>Genome Sequencing of Bee-Associated Microbes.</title>
        <authorList>
            <person name="Dunlap C."/>
        </authorList>
    </citation>
    <scope>NUCLEOTIDE SEQUENCE [LARGE SCALE GENOMIC DNA]</scope>
    <source>
        <strain evidence="1 4">NRRL B-23120</strain>
    </source>
</reference>
<keyword evidence="4" id="KW-1185">Reference proteome</keyword>
<evidence type="ECO:0000313" key="2">
    <source>
        <dbReference type="EMBL" id="QAV19768.1"/>
    </source>
</evidence>
<organism evidence="2 3">
    <name type="scientific">Paenibacillus chitinolyticus</name>
    <dbReference type="NCBI Taxonomy" id="79263"/>
    <lineage>
        <taxon>Bacteria</taxon>
        <taxon>Bacillati</taxon>
        <taxon>Bacillota</taxon>
        <taxon>Bacilli</taxon>
        <taxon>Bacillales</taxon>
        <taxon>Paenibacillaceae</taxon>
        <taxon>Paenibacillus</taxon>
    </lineage>
</organism>
<protein>
    <submittedName>
        <fullName evidence="2">DUF3139 domain-containing protein</fullName>
    </submittedName>
</protein>